<accession>A0ACC2S7V3</accession>
<organism evidence="1 2">
    <name type="scientific">Entomophthora muscae</name>
    <dbReference type="NCBI Taxonomy" id="34485"/>
    <lineage>
        <taxon>Eukaryota</taxon>
        <taxon>Fungi</taxon>
        <taxon>Fungi incertae sedis</taxon>
        <taxon>Zoopagomycota</taxon>
        <taxon>Entomophthoromycotina</taxon>
        <taxon>Entomophthoromycetes</taxon>
        <taxon>Entomophthorales</taxon>
        <taxon>Entomophthoraceae</taxon>
        <taxon>Entomophthora</taxon>
    </lineage>
</organism>
<reference evidence="1" key="1">
    <citation type="submission" date="2022-04" db="EMBL/GenBank/DDBJ databases">
        <title>Genome of the entomopathogenic fungus Entomophthora muscae.</title>
        <authorList>
            <person name="Elya C."/>
            <person name="Lovett B.R."/>
            <person name="Lee E."/>
            <person name="Macias A.M."/>
            <person name="Hajek A.E."/>
            <person name="De Bivort B.L."/>
            <person name="Kasson M.T."/>
            <person name="De Fine Licht H.H."/>
            <person name="Stajich J.E."/>
        </authorList>
    </citation>
    <scope>NUCLEOTIDE SEQUENCE</scope>
    <source>
        <strain evidence="1">Berkeley</strain>
    </source>
</reference>
<dbReference type="Proteomes" id="UP001165960">
    <property type="component" value="Unassembled WGS sequence"/>
</dbReference>
<evidence type="ECO:0000313" key="1">
    <source>
        <dbReference type="EMBL" id="KAJ9058361.1"/>
    </source>
</evidence>
<name>A0ACC2S7V3_9FUNG</name>
<protein>
    <submittedName>
        <fullName evidence="1">Uncharacterized protein</fullName>
    </submittedName>
</protein>
<gene>
    <name evidence="1" type="ORF">DSO57_1013027</name>
</gene>
<comment type="caution">
    <text evidence="1">The sequence shown here is derived from an EMBL/GenBank/DDBJ whole genome shotgun (WGS) entry which is preliminary data.</text>
</comment>
<sequence>MKRPKSKLQKKQADLKPAFTSYLQAYKTLFNLHDAQQDYMINLAPILKFLHQ</sequence>
<dbReference type="EMBL" id="QTSX02005727">
    <property type="protein sequence ID" value="KAJ9058361.1"/>
    <property type="molecule type" value="Genomic_DNA"/>
</dbReference>
<keyword evidence="2" id="KW-1185">Reference proteome</keyword>
<evidence type="ECO:0000313" key="2">
    <source>
        <dbReference type="Proteomes" id="UP001165960"/>
    </source>
</evidence>
<proteinExistence type="predicted"/>